<accession>A0A0P7ZJ80</accession>
<comment type="caution">
    <text evidence="2">The sequence shown here is derived from an EMBL/GenBank/DDBJ whole genome shotgun (WGS) entry which is preliminary data.</text>
</comment>
<proteinExistence type="predicted"/>
<evidence type="ECO:0000313" key="3">
    <source>
        <dbReference type="Proteomes" id="UP000050360"/>
    </source>
</evidence>
<name>A0A0P7ZJ80_9EURY</name>
<dbReference type="AlphaFoldDB" id="A0A0P7ZJ80"/>
<reference evidence="2 3" key="1">
    <citation type="submission" date="2015-09" db="EMBL/GenBank/DDBJ databases">
        <title>A metagenomics-based metabolic model of nitrate-dependent anaerobic oxidation of methane by Methanoperedens-like archaea.</title>
        <authorList>
            <person name="Arshad A."/>
            <person name="Speth D.R."/>
            <person name="De Graaf R.M."/>
            <person name="Op Den Camp H.J."/>
            <person name="Jetten M.S."/>
            <person name="Welte C.U."/>
        </authorList>
    </citation>
    <scope>NUCLEOTIDE SEQUENCE [LARGE SCALE GENOMIC DNA]</scope>
</reference>
<gene>
    <name evidence="2" type="ORF">MPEBLZ_01563</name>
</gene>
<organism evidence="2 3">
    <name type="scientific">Candidatus Methanoperedens nitratireducens</name>
    <dbReference type="NCBI Taxonomy" id="1392998"/>
    <lineage>
        <taxon>Archaea</taxon>
        <taxon>Methanobacteriati</taxon>
        <taxon>Methanobacteriota</taxon>
        <taxon>Stenosarchaea group</taxon>
        <taxon>Methanomicrobia</taxon>
        <taxon>Methanosarcinales</taxon>
        <taxon>ANME-2 cluster</taxon>
        <taxon>Candidatus Methanoperedentaceae</taxon>
        <taxon>Candidatus Methanoperedens</taxon>
    </lineage>
</organism>
<evidence type="ECO:0000313" key="2">
    <source>
        <dbReference type="EMBL" id="KPQ43846.1"/>
    </source>
</evidence>
<sequence>MESMVGAKDASVPHRHQEGHHRRHHQKPRHSPHKDVIGVRRCGKTTILYHLKNSRKRFLKINPDISHIFLMRYSRKTDGCDGSGRFTTQKIPQAHLQASFQRYKMLYNAIVTYKYIQKKELLPWSQRSR</sequence>
<dbReference type="Proteomes" id="UP000050360">
    <property type="component" value="Unassembled WGS sequence"/>
</dbReference>
<feature type="region of interest" description="Disordered" evidence="1">
    <location>
        <begin position="1"/>
        <end position="35"/>
    </location>
</feature>
<protein>
    <submittedName>
        <fullName evidence="2">Uncharacterized protein</fullName>
    </submittedName>
</protein>
<dbReference type="EMBL" id="LKCM01000123">
    <property type="protein sequence ID" value="KPQ43846.1"/>
    <property type="molecule type" value="Genomic_DNA"/>
</dbReference>
<feature type="compositionally biased region" description="Basic residues" evidence="1">
    <location>
        <begin position="17"/>
        <end position="32"/>
    </location>
</feature>
<evidence type="ECO:0000256" key="1">
    <source>
        <dbReference type="SAM" id="MobiDB-lite"/>
    </source>
</evidence>